<sequence>MNYMKDSAAHLVQETQSAIVIKRVKGSRCDRFNQIVEAVLAEHPEAKTHIDSESGGYDTIVVAK</sequence>
<dbReference type="RefSeq" id="WP_078003577.1">
    <property type="nucleotide sequence ID" value="NZ_MRUL01000011.1"/>
</dbReference>
<keyword evidence="2" id="KW-1185">Reference proteome</keyword>
<dbReference type="EMBL" id="MRUL01000011">
    <property type="protein sequence ID" value="OON39029.1"/>
    <property type="molecule type" value="Genomic_DNA"/>
</dbReference>
<protein>
    <submittedName>
        <fullName evidence="1">Uncharacterized protein</fullName>
    </submittedName>
</protein>
<evidence type="ECO:0000313" key="1">
    <source>
        <dbReference type="EMBL" id="OON39029.1"/>
    </source>
</evidence>
<dbReference type="STRING" id="1926881.BTJ39_15390"/>
<organism evidence="1 2">
    <name type="scientific">Izhakiella australiensis</name>
    <dbReference type="NCBI Taxonomy" id="1926881"/>
    <lineage>
        <taxon>Bacteria</taxon>
        <taxon>Pseudomonadati</taxon>
        <taxon>Pseudomonadota</taxon>
        <taxon>Gammaproteobacteria</taxon>
        <taxon>Enterobacterales</taxon>
        <taxon>Erwiniaceae</taxon>
        <taxon>Izhakiella</taxon>
    </lineage>
</organism>
<proteinExistence type="predicted"/>
<comment type="caution">
    <text evidence="1">The sequence shown here is derived from an EMBL/GenBank/DDBJ whole genome shotgun (WGS) entry which is preliminary data.</text>
</comment>
<accession>A0A1S8YIX2</accession>
<dbReference type="Proteomes" id="UP000190667">
    <property type="component" value="Unassembled WGS sequence"/>
</dbReference>
<dbReference type="AlphaFoldDB" id="A0A1S8YIX2"/>
<dbReference type="OrthoDB" id="6540459at2"/>
<gene>
    <name evidence="1" type="ORF">BTJ39_15390</name>
</gene>
<reference evidence="1 2" key="1">
    <citation type="submission" date="2016-12" db="EMBL/GenBank/DDBJ databases">
        <title>Izhakiella australiana sp. nov. of genus Izhakiella isolated from Australian desert.</title>
        <authorList>
            <person name="Ji M."/>
        </authorList>
    </citation>
    <scope>NUCLEOTIDE SEQUENCE [LARGE SCALE GENOMIC DNA]</scope>
    <source>
        <strain evidence="1 2">D4N98</strain>
    </source>
</reference>
<name>A0A1S8YIX2_9GAMM</name>
<evidence type="ECO:0000313" key="2">
    <source>
        <dbReference type="Proteomes" id="UP000190667"/>
    </source>
</evidence>